<dbReference type="EMBL" id="UINC01006976">
    <property type="protein sequence ID" value="SVA30738.1"/>
    <property type="molecule type" value="Genomic_DNA"/>
</dbReference>
<accession>A0A381USY8</accession>
<organism evidence="1">
    <name type="scientific">marine metagenome</name>
    <dbReference type="NCBI Taxonomy" id="408172"/>
    <lineage>
        <taxon>unclassified sequences</taxon>
        <taxon>metagenomes</taxon>
        <taxon>ecological metagenomes</taxon>
    </lineage>
</organism>
<evidence type="ECO:0008006" key="2">
    <source>
        <dbReference type="Google" id="ProtNLM"/>
    </source>
</evidence>
<evidence type="ECO:0000313" key="1">
    <source>
        <dbReference type="EMBL" id="SVA30738.1"/>
    </source>
</evidence>
<protein>
    <recommendedName>
        <fullName evidence="2">Large polyvalent protein associated domain-containing protein</fullName>
    </recommendedName>
</protein>
<gene>
    <name evidence="1" type="ORF">METZ01_LOCUS83592</name>
</gene>
<dbReference type="AlphaFoldDB" id="A0A381USY8"/>
<sequence length="767" mass="87576">MPSTDIKDYWRRSWGIGDRVGFQNNPLKNFENIYTSKSGAQLSNVKNEKLGFIYPHKTKEGEIKWRKTRSELKGKYDFTKEPPIEVAKTNRYKFDIDKNKWVYKARGDVIGDVDMIQKSGETFKQFHKRLQNISADKVKKARSILAEAGLETRKTIDTWTKNWLDKNLSKYKVRDQKKFINDLRKDYKAFVKKDFSNKSKIGQVNLFSKDGLPNLSRSIGEAGTSIFEYEGFKTVDLGQRGSTPVKKNPTKWLSYESLLRKIFYKNKIRTDPKLFNNIKEYFNFITTNKRAVEGRELMKNFKPDPDVLYLLDSTKSKLDNAPKGDIFSSFGDEFKASYENYRHKMLRGERWRRNAKIIEDTLGKNEIKRLTGADTIKLAMDREGRALKKIFDFTKLPEDLKLSYTLDHGQGIAAAVKSGNKNIMRLAVTDLIGTTAQANEKLGLSSTGNEAFETKRSKLVQAIVEGDTSKLKDLNEITEKAYGKKNVYKIVNGELISSRVSSAKDAQGRYKQYIEKIAKIPVAKKEIIKQSKINPELKKIVKFLNVEDSSKLRTVIQSIMSKKNSGLNVVDIAKWGSAELSALDDIAGKIPSKALGAFGKLLKFAGVVAIPVDAVPFTHAHSTGLTPDVGAMNLAEMYSNLPGMIWEAGEWVASKVQGKEHEWKPFYEFEFGRDYETKKLQKTPLPVLEKRVDRWATDMVPQEDLEQVSSYLDRRGIPGITDENVQLQQYEAELLKRMREKKALADQKKKEERLTGVDKYILSNLDV</sequence>
<reference evidence="1" key="1">
    <citation type="submission" date="2018-05" db="EMBL/GenBank/DDBJ databases">
        <authorList>
            <person name="Lanie J.A."/>
            <person name="Ng W.-L."/>
            <person name="Kazmierczak K.M."/>
            <person name="Andrzejewski T.M."/>
            <person name="Davidsen T.M."/>
            <person name="Wayne K.J."/>
            <person name="Tettelin H."/>
            <person name="Glass J.I."/>
            <person name="Rusch D."/>
            <person name="Podicherti R."/>
            <person name="Tsui H.-C.T."/>
            <person name="Winkler M.E."/>
        </authorList>
    </citation>
    <scope>NUCLEOTIDE SEQUENCE</scope>
</reference>
<proteinExistence type="predicted"/>
<name>A0A381USY8_9ZZZZ</name>